<sequence length="504" mass="57858">MFKISFRCTFLSDVVLNSQSATEGVQPSLSYVPGSNFLGMAARKLYCDEQLSEEQKRDIFHRGVVTFGDAHIEVKEHRAYKVPASWFYKKGKSFTDDEVYVHHKVPSKYLNKMIGDGTQLKQSREGYFICHAGKGKQVSINKQFSLKSAYDADKRKSKDSQMYGYEALEAGTRWQFTITSENREYLELMIDALKGDQQLGRSRTAQYGWVYISEIGSITEAKKHEDVTGVVSIYAASDWALVDRLSNPIYKPTLEIFNLPEGSEILWDKSQIRTRVYTLWNGKRATRDLSRMVIEKGSVLVVKTNGSWTDHPHRVGCFTSEGLGEYLVNPFFLDSCQNDMGLRDLDFVLDDEDKKNSCLPLHFVNQEAKKNTMLKSYLDRRKRRRDAAVIIQQVAMKFKRQHHGIYKEVSSSQWGSIRSYALSTNDKSELWNMLFKENGKKSSEVGYLVHGVVTQDLWEQRRRAVTLKKAIENSFDEYLPQEKTFNSEAVVKCVEKIAALMQKG</sequence>
<name>A0AC61NRA6_9BACT</name>
<reference evidence="1" key="1">
    <citation type="submission" date="2021-08" db="EMBL/GenBank/DDBJ databases">
        <title>Novel anaerobic bacterium isolated from sea squirt in East Sea, Republic of Korea.</title>
        <authorList>
            <person name="Nguyen T.H."/>
            <person name="Li Z."/>
            <person name="Lee Y.-J."/>
            <person name="Ko J."/>
            <person name="Kim S.-G."/>
        </authorList>
    </citation>
    <scope>NUCLEOTIDE SEQUENCE</scope>
    <source>
        <strain evidence="1">KCTC 25031</strain>
    </source>
</reference>
<proteinExistence type="predicted"/>
<gene>
    <name evidence="1" type="ORF">K4L44_06565</name>
</gene>
<dbReference type="EMBL" id="CP081303">
    <property type="protein sequence ID" value="QZE15489.1"/>
    <property type="molecule type" value="Genomic_DNA"/>
</dbReference>
<accession>A0AC61NRA6</accession>
<keyword evidence="2" id="KW-1185">Reference proteome</keyword>
<organism evidence="1 2">
    <name type="scientific">Halosquirtibacter laminarini</name>
    <dbReference type="NCBI Taxonomy" id="3374600"/>
    <lineage>
        <taxon>Bacteria</taxon>
        <taxon>Pseudomonadati</taxon>
        <taxon>Bacteroidota</taxon>
        <taxon>Bacteroidia</taxon>
        <taxon>Marinilabiliales</taxon>
        <taxon>Prolixibacteraceae</taxon>
        <taxon>Halosquirtibacter</taxon>
    </lineage>
</organism>
<evidence type="ECO:0000313" key="1">
    <source>
        <dbReference type="EMBL" id="QZE15489.1"/>
    </source>
</evidence>
<protein>
    <submittedName>
        <fullName evidence="1">Uncharacterized protein</fullName>
    </submittedName>
</protein>
<evidence type="ECO:0000313" key="2">
    <source>
        <dbReference type="Proteomes" id="UP000826212"/>
    </source>
</evidence>
<dbReference type="Proteomes" id="UP000826212">
    <property type="component" value="Chromosome"/>
</dbReference>